<dbReference type="EMBL" id="JANBUW010000937">
    <property type="protein sequence ID" value="KAJ2844949.1"/>
    <property type="molecule type" value="Genomic_DNA"/>
</dbReference>
<proteinExistence type="predicted"/>
<keyword evidence="3" id="KW-1185">Reference proteome</keyword>
<organism evidence="2 3">
    <name type="scientific">Coemansia brasiliensis</name>
    <dbReference type="NCBI Taxonomy" id="2650707"/>
    <lineage>
        <taxon>Eukaryota</taxon>
        <taxon>Fungi</taxon>
        <taxon>Fungi incertae sedis</taxon>
        <taxon>Zoopagomycota</taxon>
        <taxon>Kickxellomycotina</taxon>
        <taxon>Kickxellomycetes</taxon>
        <taxon>Kickxellales</taxon>
        <taxon>Kickxellaceae</taxon>
        <taxon>Coemansia</taxon>
    </lineage>
</organism>
<evidence type="ECO:0000256" key="1">
    <source>
        <dbReference type="SAM" id="MobiDB-lite"/>
    </source>
</evidence>
<dbReference type="Gene3D" id="2.20.25.110">
    <property type="entry name" value="S-adenosyl-L-methionine-dependent methyltransferases"/>
    <property type="match status" value="1"/>
</dbReference>
<dbReference type="AlphaFoldDB" id="A0A9W8LX39"/>
<name>A0A9W8LX39_9FUNG</name>
<sequence length="314" mass="35767">MAELADKHQLYMQAVQNPKKEVKNIEVIYRTLSNRLLHHINSTLMYKYRYAVTLREDFCGTAILCAEWVRSSSLSDRRAYGVDIDPNVIEYANSHVISNLSNGSLIQLVCGDVLEAGCHSKNTLPPVDIIVAFNFSVCYFHQRRDLISYLKHSYDNLNEFGLLFCDIFGGAESGSKEVSRVRDLGSFRYLFRQHSFDLETNTVRFSLSFKMKDGSMLKDCFTYKFRIYSLCEIREAMLEAGFDKVSIWIATKDNDNSDSEGSDSEGSSSEDSDSEDNKKENSKEFGGFTEITSSMEMPYSFNAYVVGIKLPYSK</sequence>
<protein>
    <submittedName>
        <fullName evidence="2">Uncharacterized protein</fullName>
    </submittedName>
</protein>
<dbReference type="OrthoDB" id="3342809at2759"/>
<dbReference type="Gene3D" id="3.40.50.150">
    <property type="entry name" value="Vaccinia Virus protein VP39"/>
    <property type="match status" value="1"/>
</dbReference>
<dbReference type="SUPFAM" id="SSF53335">
    <property type="entry name" value="S-adenosyl-L-methionine-dependent methyltransferases"/>
    <property type="match status" value="1"/>
</dbReference>
<dbReference type="PANTHER" id="PTHR37211:SF1">
    <property type="entry name" value="EXPRESSED PROTEIN"/>
    <property type="match status" value="1"/>
</dbReference>
<gene>
    <name evidence="2" type="ORF">IWW36_004983</name>
</gene>
<evidence type="ECO:0000313" key="3">
    <source>
        <dbReference type="Proteomes" id="UP001139887"/>
    </source>
</evidence>
<feature type="region of interest" description="Disordered" evidence="1">
    <location>
        <begin position="254"/>
        <end position="285"/>
    </location>
</feature>
<feature type="compositionally biased region" description="Acidic residues" evidence="1">
    <location>
        <begin position="256"/>
        <end position="274"/>
    </location>
</feature>
<dbReference type="InterPro" id="IPR029063">
    <property type="entry name" value="SAM-dependent_MTases_sf"/>
</dbReference>
<dbReference type="Proteomes" id="UP001139887">
    <property type="component" value="Unassembled WGS sequence"/>
</dbReference>
<comment type="caution">
    <text evidence="2">The sequence shown here is derived from an EMBL/GenBank/DDBJ whole genome shotgun (WGS) entry which is preliminary data.</text>
</comment>
<evidence type="ECO:0000313" key="2">
    <source>
        <dbReference type="EMBL" id="KAJ2844949.1"/>
    </source>
</evidence>
<accession>A0A9W8LX39</accession>
<dbReference type="CDD" id="cd02440">
    <property type="entry name" value="AdoMet_MTases"/>
    <property type="match status" value="1"/>
</dbReference>
<reference evidence="2" key="1">
    <citation type="submission" date="2022-07" db="EMBL/GenBank/DDBJ databases">
        <title>Phylogenomic reconstructions and comparative analyses of Kickxellomycotina fungi.</title>
        <authorList>
            <person name="Reynolds N.K."/>
            <person name="Stajich J.E."/>
            <person name="Barry K."/>
            <person name="Grigoriev I.V."/>
            <person name="Crous P."/>
            <person name="Smith M.E."/>
        </authorList>
    </citation>
    <scope>NUCLEOTIDE SEQUENCE</scope>
    <source>
        <strain evidence="2">NRRL 1566</strain>
    </source>
</reference>
<dbReference type="PANTHER" id="PTHR37211">
    <property type="entry name" value="EXPRESSED PROTEIN"/>
    <property type="match status" value="1"/>
</dbReference>